<feature type="site" description="Part of a proton relay during catalysis" evidence="6">
    <location>
        <position position="109"/>
    </location>
</feature>
<evidence type="ECO:0000256" key="4">
    <source>
        <dbReference type="ARBA" id="ARBA00023239"/>
    </source>
</evidence>
<keyword evidence="4 6" id="KW-0456">Lyase</keyword>
<evidence type="ECO:0000256" key="8">
    <source>
        <dbReference type="PIRNR" id="PIRNR001365"/>
    </source>
</evidence>
<dbReference type="InterPro" id="IPR002220">
    <property type="entry name" value="DapA-like"/>
</dbReference>
<evidence type="ECO:0000256" key="7">
    <source>
        <dbReference type="NCBIfam" id="TIGR00674"/>
    </source>
</evidence>
<feature type="binding site" evidence="6">
    <location>
        <position position="207"/>
    </location>
    <ligand>
        <name>pyruvate</name>
        <dbReference type="ChEBI" id="CHEBI:15361"/>
    </ligand>
</feature>
<dbReference type="PROSITE" id="PS00665">
    <property type="entry name" value="DHDPS_1"/>
    <property type="match status" value="1"/>
</dbReference>
<keyword evidence="2 6" id="KW-0963">Cytoplasm</keyword>
<evidence type="ECO:0000256" key="3">
    <source>
        <dbReference type="ARBA" id="ARBA00022605"/>
    </source>
</evidence>
<dbReference type="NCBIfam" id="TIGR00674">
    <property type="entry name" value="dapA"/>
    <property type="match status" value="1"/>
</dbReference>
<keyword evidence="10" id="KW-1185">Reference proteome</keyword>
<proteinExistence type="inferred from homology"/>
<comment type="caution">
    <text evidence="6">Was originally thought to be a dihydrodipicolinate synthase (DHDPS), catalyzing the condensation of (S)-aspartate-beta-semialdehyde [(S)-ASA] and pyruvate to dihydrodipicolinate (DHDP). However, it was shown in E.coli that the product of the enzymatic reaction is not dihydrodipicolinate but in fact (4S)-4-hydroxy-2,3,4,5-tetrahydro-(2S)-dipicolinic acid (HTPA), and that the consecutive dehydration reaction leading to DHDP is not spontaneous but catalyzed by DapB.</text>
</comment>
<comment type="subcellular location">
    <subcellularLocation>
        <location evidence="6">Cytoplasm</location>
    </subcellularLocation>
</comment>
<comment type="caution">
    <text evidence="9">The sequence shown here is derived from an EMBL/GenBank/DDBJ whole genome shotgun (WGS) entry which is preliminary data.</text>
</comment>
<feature type="site" description="Part of a proton relay during catalysis" evidence="6">
    <location>
        <position position="46"/>
    </location>
</feature>
<dbReference type="PIRSF" id="PIRSF001365">
    <property type="entry name" value="DHDPS"/>
    <property type="match status" value="1"/>
</dbReference>
<keyword evidence="3 6" id="KW-0028">Amino-acid biosynthesis</keyword>
<gene>
    <name evidence="6 9" type="primary">dapA</name>
    <name evidence="9" type="ORF">KUA55_07630</name>
</gene>
<dbReference type="Proteomes" id="UP000774130">
    <property type="component" value="Unassembled WGS sequence"/>
</dbReference>
<dbReference type="HAMAP" id="MF_00418">
    <property type="entry name" value="DapA"/>
    <property type="match status" value="1"/>
</dbReference>
<feature type="active site" description="Schiff-base intermediate with substrate" evidence="6">
    <location>
        <position position="163"/>
    </location>
</feature>
<dbReference type="RefSeq" id="WP_218325607.1">
    <property type="nucleotide sequence ID" value="NZ_JAHUZB010000003.1"/>
</dbReference>
<evidence type="ECO:0000256" key="5">
    <source>
        <dbReference type="ARBA" id="ARBA00023270"/>
    </source>
</evidence>
<dbReference type="GO" id="GO:0008840">
    <property type="term" value="F:4-hydroxy-tetrahydrodipicolinate synthase activity"/>
    <property type="evidence" value="ECO:0007669"/>
    <property type="project" value="UniProtKB-EC"/>
</dbReference>
<protein>
    <recommendedName>
        <fullName evidence="6 7">4-hydroxy-tetrahydrodipicolinate synthase</fullName>
        <shortName evidence="6">HTPA synthase</shortName>
        <ecNumber evidence="6 7">4.3.3.7</ecNumber>
    </recommendedName>
</protein>
<dbReference type="EMBL" id="JAHUZB010000003">
    <property type="protein sequence ID" value="MBV7390545.1"/>
    <property type="molecule type" value="Genomic_DNA"/>
</dbReference>
<keyword evidence="5 6" id="KW-0704">Schiff base</keyword>
<evidence type="ECO:0000313" key="9">
    <source>
        <dbReference type="EMBL" id="MBV7390545.1"/>
    </source>
</evidence>
<comment type="subunit">
    <text evidence="6">Homotetramer; dimer of dimers.</text>
</comment>
<organism evidence="9 10">
    <name type="scientific">Enterococcus alishanensis</name>
    <dbReference type="NCBI Taxonomy" id="1303817"/>
    <lineage>
        <taxon>Bacteria</taxon>
        <taxon>Bacillati</taxon>
        <taxon>Bacillota</taxon>
        <taxon>Bacilli</taxon>
        <taxon>Lactobacillales</taxon>
        <taxon>Enterococcaceae</taxon>
        <taxon>Enterococcus</taxon>
    </lineage>
</organism>
<keyword evidence="6" id="KW-0457">Lysine biosynthesis</keyword>
<dbReference type="InterPro" id="IPR005263">
    <property type="entry name" value="DapA"/>
</dbReference>
<evidence type="ECO:0000256" key="1">
    <source>
        <dbReference type="ARBA" id="ARBA00007592"/>
    </source>
</evidence>
<evidence type="ECO:0000256" key="6">
    <source>
        <dbReference type="HAMAP-Rule" id="MF_00418"/>
    </source>
</evidence>
<accession>A0ABS6TCA7</accession>
<dbReference type="EC" id="4.3.3.7" evidence="6 7"/>
<name>A0ABS6TCA7_9ENTE</name>
<feature type="binding site" evidence="6">
    <location>
        <position position="47"/>
    </location>
    <ligand>
        <name>pyruvate</name>
        <dbReference type="ChEBI" id="CHEBI:15361"/>
    </ligand>
</feature>
<dbReference type="CDD" id="cd00950">
    <property type="entry name" value="DHDPS"/>
    <property type="match status" value="1"/>
</dbReference>
<feature type="active site" description="Proton donor/acceptor" evidence="6">
    <location>
        <position position="135"/>
    </location>
</feature>
<dbReference type="PANTHER" id="PTHR12128:SF66">
    <property type="entry name" value="4-HYDROXY-2-OXOGLUTARATE ALDOLASE, MITOCHONDRIAL"/>
    <property type="match status" value="1"/>
</dbReference>
<comment type="similarity">
    <text evidence="1 6 8">Belongs to the DapA family.</text>
</comment>
<evidence type="ECO:0000256" key="2">
    <source>
        <dbReference type="ARBA" id="ARBA00022490"/>
    </source>
</evidence>
<dbReference type="Pfam" id="PF00701">
    <property type="entry name" value="DHDPS"/>
    <property type="match status" value="1"/>
</dbReference>
<reference evidence="9 10" key="1">
    <citation type="submission" date="2021-06" db="EMBL/GenBank/DDBJ databases">
        <title>Enterococcus alishanensis sp. nov., a novel lactic acid bacterium isolated from fresh coffee beans.</title>
        <authorList>
            <person name="Chen Y.-S."/>
        </authorList>
    </citation>
    <scope>NUCLEOTIDE SEQUENCE [LARGE SCALE GENOMIC DNA]</scope>
    <source>
        <strain evidence="9 10">ALS3</strain>
    </source>
</reference>
<comment type="function">
    <text evidence="6">Catalyzes the condensation of (S)-aspartate-beta-semialdehyde [(S)-ASA] and pyruvate to 4-hydroxy-tetrahydrodipicolinate (HTPA).</text>
</comment>
<evidence type="ECO:0000313" key="10">
    <source>
        <dbReference type="Proteomes" id="UP000774130"/>
    </source>
</evidence>
<dbReference type="InterPro" id="IPR020624">
    <property type="entry name" value="Schiff_base-form_aldolases_CS"/>
</dbReference>
<dbReference type="SMART" id="SM01130">
    <property type="entry name" value="DHDPS"/>
    <property type="match status" value="1"/>
</dbReference>
<keyword evidence="6" id="KW-0220">Diaminopimelate biosynthesis</keyword>
<sequence length="296" mass="31731">MKIFEGSAVALVTPFFADGSVDFNQLEELTEWQVSQGTDAIVACGTTGEASTLTNDEHIAVIEAVVKKVDGRIPVIAGTGVNDTNHAIELSTGAERVGADALLVVTPYYNKANEDGLFMHYEKIAQSVKLPILLYSVASRTNFNIPPHMVKRLATIPNIVGIKEASGDISQIATIAQIMAEDQDFAIYSGNDDQVLAITALGGSGTISTIANIAPKATSELTKRLLAGDYERARQLQLAQIPLIHTIFSEVNPIPVKKAVGLLKGTETHYRLPLSQPSEATVARLEKEMQAYGLEG</sequence>
<comment type="pathway">
    <text evidence="6">Amino-acid biosynthesis; L-lysine biosynthesis via DAP pathway; (S)-tetrahydrodipicolinate from L-aspartate: step 3/4.</text>
</comment>
<comment type="catalytic activity">
    <reaction evidence="6">
        <text>L-aspartate 4-semialdehyde + pyruvate = (2S,4S)-4-hydroxy-2,3,4,5-tetrahydrodipicolinate + H2O + H(+)</text>
        <dbReference type="Rhea" id="RHEA:34171"/>
        <dbReference type="ChEBI" id="CHEBI:15361"/>
        <dbReference type="ChEBI" id="CHEBI:15377"/>
        <dbReference type="ChEBI" id="CHEBI:15378"/>
        <dbReference type="ChEBI" id="CHEBI:67139"/>
        <dbReference type="ChEBI" id="CHEBI:537519"/>
        <dbReference type="EC" id="4.3.3.7"/>
    </reaction>
</comment>
<dbReference type="PANTHER" id="PTHR12128">
    <property type="entry name" value="DIHYDRODIPICOLINATE SYNTHASE"/>
    <property type="match status" value="1"/>
</dbReference>